<evidence type="ECO:0000256" key="3">
    <source>
        <dbReference type="ARBA" id="ARBA00023163"/>
    </source>
</evidence>
<evidence type="ECO:0000256" key="1">
    <source>
        <dbReference type="ARBA" id="ARBA00022814"/>
    </source>
</evidence>
<accession>A0A0B7GVX7</accession>
<keyword evidence="1" id="KW-0889">Transcription antitermination</keyword>
<dbReference type="SMART" id="SM00739">
    <property type="entry name" value="KOW"/>
    <property type="match status" value="1"/>
</dbReference>
<evidence type="ECO:0000313" key="5">
    <source>
        <dbReference type="EMBL" id="CEM61110.1"/>
    </source>
</evidence>
<dbReference type="Proteomes" id="UP000323594">
    <property type="component" value="Chromosome"/>
</dbReference>
<dbReference type="OrthoDB" id="1681764at2"/>
<name>A0A0B7GVX7_TREPH</name>
<dbReference type="InterPro" id="IPR008991">
    <property type="entry name" value="Translation_prot_SH3-like_sf"/>
</dbReference>
<dbReference type="NCBIfam" id="NF033641">
    <property type="entry name" value="antiterm_LoaP"/>
    <property type="match status" value="1"/>
</dbReference>
<evidence type="ECO:0000313" key="8">
    <source>
        <dbReference type="Proteomes" id="UP000323594"/>
    </source>
</evidence>
<dbReference type="GO" id="GO:0003735">
    <property type="term" value="F:structural constituent of ribosome"/>
    <property type="evidence" value="ECO:0007669"/>
    <property type="project" value="InterPro"/>
</dbReference>
<dbReference type="Pfam" id="PF00467">
    <property type="entry name" value="KOW"/>
    <property type="match status" value="1"/>
</dbReference>
<dbReference type="Pfam" id="PF02357">
    <property type="entry name" value="NusG"/>
    <property type="match status" value="1"/>
</dbReference>
<dbReference type="Proteomes" id="UP000042527">
    <property type="component" value="Unassembled WGS sequence"/>
</dbReference>
<dbReference type="GO" id="GO:0006412">
    <property type="term" value="P:translation"/>
    <property type="evidence" value="ECO:0007669"/>
    <property type="project" value="InterPro"/>
</dbReference>
<proteinExistence type="predicted"/>
<gene>
    <name evidence="6" type="primary">loaP</name>
    <name evidence="6" type="ORF">FUT82_03135</name>
    <name evidence="5" type="ORF">TPHV1_140058</name>
</gene>
<reference evidence="6 8" key="3">
    <citation type="submission" date="2019-08" db="EMBL/GenBank/DDBJ databases">
        <authorList>
            <person name="Kuhnert P."/>
        </authorList>
    </citation>
    <scope>NUCLEOTIDE SEQUENCE [LARGE SCALE GENOMIC DNA]</scope>
    <source>
        <strain evidence="6 8">B36.5</strain>
    </source>
</reference>
<dbReference type="EMBL" id="CP042817">
    <property type="protein sequence ID" value="QEJ97075.1"/>
    <property type="molecule type" value="Genomic_DNA"/>
</dbReference>
<dbReference type="PANTHER" id="PTHR30265:SF4">
    <property type="entry name" value="KOW MOTIF FAMILY PROTEIN, EXPRESSED"/>
    <property type="match status" value="1"/>
</dbReference>
<dbReference type="InterPro" id="IPR005825">
    <property type="entry name" value="Ribosomal_uL24_CS"/>
</dbReference>
<keyword evidence="7" id="KW-1185">Reference proteome</keyword>
<organism evidence="5 7">
    <name type="scientific">Treponema phagedenis</name>
    <dbReference type="NCBI Taxonomy" id="162"/>
    <lineage>
        <taxon>Bacteria</taxon>
        <taxon>Pseudomonadati</taxon>
        <taxon>Spirochaetota</taxon>
        <taxon>Spirochaetia</taxon>
        <taxon>Spirochaetales</taxon>
        <taxon>Treponemataceae</taxon>
        <taxon>Treponema</taxon>
    </lineage>
</organism>
<dbReference type="SUPFAM" id="SSF82679">
    <property type="entry name" value="N-utilization substance G protein NusG, N-terminal domain"/>
    <property type="match status" value="1"/>
</dbReference>
<reference evidence="5" key="1">
    <citation type="submission" date="2015-01" db="EMBL/GenBank/DDBJ databases">
        <authorList>
            <person name="Xiang T."/>
            <person name="Song Y."/>
            <person name="Huang L."/>
            <person name="Wang B."/>
            <person name="Wu P."/>
        </authorList>
    </citation>
    <scope>NUCLEOTIDE SEQUENCE [LARGE SCALE GENOMIC DNA]</scope>
    <source>
        <strain evidence="5">V1</strain>
    </source>
</reference>
<dbReference type="PROSITE" id="PS01108">
    <property type="entry name" value="RIBOSOMAL_L24"/>
    <property type="match status" value="1"/>
</dbReference>
<sequence length="182" mass="20840">MDYYALQVQTGKEAFFISSVNAGDKETSERWQVYFPQRTLNIRKKGVFFKKNMPVFPGYVFLAATILDAKLYKKLKSTKGFYRFLPNNQNPSPLFGRDLMLLQHFISFGNLAGISQVCFDENDRIKILAGPLKGLEGDIVKVDKRKGRAKIKLDMYTDSFLIDFGFEILENIGKAKTNENTQ</sequence>
<dbReference type="InterPro" id="IPR014722">
    <property type="entry name" value="Rib_uL2_dom2"/>
</dbReference>
<evidence type="ECO:0000259" key="4">
    <source>
        <dbReference type="SMART" id="SM00739"/>
    </source>
</evidence>
<dbReference type="InterPro" id="IPR036735">
    <property type="entry name" value="NGN_dom_sf"/>
</dbReference>
<keyword evidence="3" id="KW-0804">Transcription</keyword>
<evidence type="ECO:0000256" key="2">
    <source>
        <dbReference type="ARBA" id="ARBA00023015"/>
    </source>
</evidence>
<dbReference type="EMBL" id="CDNC01000006">
    <property type="protein sequence ID" value="CEM61110.1"/>
    <property type="molecule type" value="Genomic_DNA"/>
</dbReference>
<reference evidence="7" key="2">
    <citation type="submission" date="2015-01" db="EMBL/GenBank/DDBJ databases">
        <authorList>
            <person name="Manzoor Shahid"/>
            <person name="Zubair Saima"/>
        </authorList>
    </citation>
    <scope>NUCLEOTIDE SEQUENCE [LARGE SCALE GENOMIC DNA]</scope>
    <source>
        <strain evidence="7">V1</strain>
    </source>
</reference>
<dbReference type="InterPro" id="IPR047663">
    <property type="entry name" value="Transcription_antiterm_LoaP"/>
</dbReference>
<dbReference type="Gene3D" id="3.30.70.940">
    <property type="entry name" value="NusG, N-terminal domain"/>
    <property type="match status" value="1"/>
</dbReference>
<dbReference type="SUPFAM" id="SSF50104">
    <property type="entry name" value="Translation proteins SH3-like domain"/>
    <property type="match status" value="1"/>
</dbReference>
<dbReference type="InterPro" id="IPR005824">
    <property type="entry name" value="KOW"/>
</dbReference>
<protein>
    <submittedName>
        <fullName evidence="6">Antiterminator LoaP</fullName>
    </submittedName>
</protein>
<dbReference type="RefSeq" id="WP_002696384.1">
    <property type="nucleotide sequence ID" value="NZ_CDNC01000006.1"/>
</dbReference>
<dbReference type="Gene3D" id="2.30.30.30">
    <property type="match status" value="1"/>
</dbReference>
<dbReference type="InterPro" id="IPR043425">
    <property type="entry name" value="NusG-like"/>
</dbReference>
<dbReference type="GO" id="GO:0005840">
    <property type="term" value="C:ribosome"/>
    <property type="evidence" value="ECO:0007669"/>
    <property type="project" value="InterPro"/>
</dbReference>
<keyword evidence="2" id="KW-0805">Transcription regulation</keyword>
<dbReference type="PANTHER" id="PTHR30265">
    <property type="entry name" value="RHO-INTERACTING TRANSCRIPTION TERMINATION FACTOR NUSG"/>
    <property type="match status" value="1"/>
</dbReference>
<dbReference type="GO" id="GO:0031564">
    <property type="term" value="P:transcription antitermination"/>
    <property type="evidence" value="ECO:0007669"/>
    <property type="project" value="UniProtKB-KW"/>
</dbReference>
<dbReference type="AlphaFoldDB" id="A0A0B7GVX7"/>
<dbReference type="GO" id="GO:0006354">
    <property type="term" value="P:DNA-templated transcription elongation"/>
    <property type="evidence" value="ECO:0007669"/>
    <property type="project" value="InterPro"/>
</dbReference>
<feature type="domain" description="KOW" evidence="4">
    <location>
        <begin position="118"/>
        <end position="145"/>
    </location>
</feature>
<evidence type="ECO:0000313" key="6">
    <source>
        <dbReference type="EMBL" id="QEJ97075.1"/>
    </source>
</evidence>
<dbReference type="InterPro" id="IPR006645">
    <property type="entry name" value="NGN-like_dom"/>
</dbReference>
<evidence type="ECO:0000313" key="7">
    <source>
        <dbReference type="Proteomes" id="UP000042527"/>
    </source>
</evidence>